<dbReference type="EMBL" id="JPMI01000064">
    <property type="protein sequence ID" value="KFA93161.1"/>
    <property type="molecule type" value="Genomic_DNA"/>
</dbReference>
<gene>
    <name evidence="5" type="ORF">Q664_10730</name>
</gene>
<keyword evidence="1 2" id="KW-0238">DNA-binding</keyword>
<dbReference type="InterPro" id="IPR050109">
    <property type="entry name" value="HTH-type_TetR-like_transc_reg"/>
</dbReference>
<feature type="DNA-binding region" description="H-T-H motif" evidence="2">
    <location>
        <begin position="46"/>
        <end position="65"/>
    </location>
</feature>
<evidence type="ECO:0000256" key="2">
    <source>
        <dbReference type="PROSITE-ProRule" id="PRU00335"/>
    </source>
</evidence>
<dbReference type="Gene3D" id="1.10.357.10">
    <property type="entry name" value="Tetracycline Repressor, domain 2"/>
    <property type="match status" value="1"/>
</dbReference>
<sequence length="215" mass="23332">MSDSSPGLEAAPRVRRTQQERRDSTRLKLLEATVECLVELGYARATTLAVAQRAGISHGALFKHFPTKAALLGAAVEHLFPRIIDEYRSTLDATVPSPGDRVAQAIERLWSIYQRPELLAAIELYVAARTDPELASALSTVDPPHRRHLHRVARELFPDVAATHPGFDAIIELILNAVQGAAVGGVALPANPDHRRMLALLVQLARGAFSSPPPP</sequence>
<dbReference type="PANTHER" id="PTHR30055:SF226">
    <property type="entry name" value="HTH-TYPE TRANSCRIPTIONAL REGULATOR PKSA"/>
    <property type="match status" value="1"/>
</dbReference>
<feature type="domain" description="HTH tetR-type" evidence="4">
    <location>
        <begin position="23"/>
        <end position="83"/>
    </location>
</feature>
<comment type="caution">
    <text evidence="5">The sequence shown here is derived from an EMBL/GenBank/DDBJ whole genome shotgun (WGS) entry which is preliminary data.</text>
</comment>
<accession>A0A084SXH6</accession>
<evidence type="ECO:0000313" key="6">
    <source>
        <dbReference type="Proteomes" id="UP000028547"/>
    </source>
</evidence>
<evidence type="ECO:0000313" key="5">
    <source>
        <dbReference type="EMBL" id="KFA93161.1"/>
    </source>
</evidence>
<dbReference type="SUPFAM" id="SSF46689">
    <property type="entry name" value="Homeodomain-like"/>
    <property type="match status" value="1"/>
</dbReference>
<dbReference type="PROSITE" id="PS01081">
    <property type="entry name" value="HTH_TETR_1"/>
    <property type="match status" value="1"/>
</dbReference>
<dbReference type="InterPro" id="IPR009057">
    <property type="entry name" value="Homeodomain-like_sf"/>
</dbReference>
<proteinExistence type="predicted"/>
<dbReference type="PROSITE" id="PS50977">
    <property type="entry name" value="HTH_TETR_2"/>
    <property type="match status" value="1"/>
</dbReference>
<evidence type="ECO:0000256" key="3">
    <source>
        <dbReference type="SAM" id="MobiDB-lite"/>
    </source>
</evidence>
<reference evidence="5 6" key="1">
    <citation type="submission" date="2014-07" db="EMBL/GenBank/DDBJ databases">
        <title>Draft Genome Sequence of Gephyronic Acid Producer, Cystobacter violaceus Strain Cb vi76.</title>
        <authorList>
            <person name="Stevens D.C."/>
            <person name="Young J."/>
            <person name="Carmichael R."/>
            <person name="Tan J."/>
            <person name="Taylor R.E."/>
        </authorList>
    </citation>
    <scope>NUCLEOTIDE SEQUENCE [LARGE SCALE GENOMIC DNA]</scope>
    <source>
        <strain evidence="5 6">Cb vi76</strain>
    </source>
</reference>
<dbReference type="Pfam" id="PF17940">
    <property type="entry name" value="TetR_C_31"/>
    <property type="match status" value="1"/>
</dbReference>
<dbReference type="GO" id="GO:0000976">
    <property type="term" value="F:transcription cis-regulatory region binding"/>
    <property type="evidence" value="ECO:0007669"/>
    <property type="project" value="TreeGrafter"/>
</dbReference>
<feature type="region of interest" description="Disordered" evidence="3">
    <location>
        <begin position="1"/>
        <end position="22"/>
    </location>
</feature>
<dbReference type="AlphaFoldDB" id="A0A084SXH6"/>
<organism evidence="5 6">
    <name type="scientific">Archangium violaceum Cb vi76</name>
    <dbReference type="NCBI Taxonomy" id="1406225"/>
    <lineage>
        <taxon>Bacteria</taxon>
        <taxon>Pseudomonadati</taxon>
        <taxon>Myxococcota</taxon>
        <taxon>Myxococcia</taxon>
        <taxon>Myxococcales</taxon>
        <taxon>Cystobacterineae</taxon>
        <taxon>Archangiaceae</taxon>
        <taxon>Archangium</taxon>
    </lineage>
</organism>
<evidence type="ECO:0000259" key="4">
    <source>
        <dbReference type="PROSITE" id="PS50977"/>
    </source>
</evidence>
<name>A0A084SXH6_9BACT</name>
<protein>
    <submittedName>
        <fullName evidence="5">TetR family transcriptional regulator</fullName>
    </submittedName>
</protein>
<dbReference type="InterPro" id="IPR041583">
    <property type="entry name" value="TetR_C_31"/>
</dbReference>
<dbReference type="RefSeq" id="WP_043393005.1">
    <property type="nucleotide sequence ID" value="NZ_JPMI01000064.1"/>
</dbReference>
<dbReference type="PANTHER" id="PTHR30055">
    <property type="entry name" value="HTH-TYPE TRANSCRIPTIONAL REGULATOR RUTR"/>
    <property type="match status" value="1"/>
</dbReference>
<dbReference type="GO" id="GO:0003700">
    <property type="term" value="F:DNA-binding transcription factor activity"/>
    <property type="evidence" value="ECO:0007669"/>
    <property type="project" value="TreeGrafter"/>
</dbReference>
<dbReference type="InterPro" id="IPR001647">
    <property type="entry name" value="HTH_TetR"/>
</dbReference>
<dbReference type="Pfam" id="PF00440">
    <property type="entry name" value="TetR_N"/>
    <property type="match status" value="1"/>
</dbReference>
<evidence type="ECO:0000256" key="1">
    <source>
        <dbReference type="ARBA" id="ARBA00023125"/>
    </source>
</evidence>
<dbReference type="PRINTS" id="PR00455">
    <property type="entry name" value="HTHTETR"/>
</dbReference>
<dbReference type="Proteomes" id="UP000028547">
    <property type="component" value="Unassembled WGS sequence"/>
</dbReference>
<dbReference type="InterPro" id="IPR023772">
    <property type="entry name" value="DNA-bd_HTH_TetR-type_CS"/>
</dbReference>